<name>A0A7J6N1T8_PERCH</name>
<dbReference type="PROSITE" id="PS00678">
    <property type="entry name" value="WD_REPEATS_1"/>
    <property type="match status" value="1"/>
</dbReference>
<dbReference type="InterPro" id="IPR019775">
    <property type="entry name" value="WD40_repeat_CS"/>
</dbReference>
<evidence type="ECO:0000313" key="6">
    <source>
        <dbReference type="Proteomes" id="UP000591131"/>
    </source>
</evidence>
<feature type="repeat" description="WD" evidence="3">
    <location>
        <begin position="683"/>
        <end position="724"/>
    </location>
</feature>
<feature type="compositionally biased region" description="Basic and acidic residues" evidence="4">
    <location>
        <begin position="324"/>
        <end position="333"/>
    </location>
</feature>
<keyword evidence="2" id="KW-0677">Repeat</keyword>
<dbReference type="EMBL" id="JAAPAO010000022">
    <property type="protein sequence ID" value="KAF4677031.1"/>
    <property type="molecule type" value="Genomic_DNA"/>
</dbReference>
<dbReference type="GO" id="GO:0006260">
    <property type="term" value="P:DNA replication"/>
    <property type="evidence" value="ECO:0007669"/>
    <property type="project" value="InterPro"/>
</dbReference>
<feature type="region of interest" description="Disordered" evidence="4">
    <location>
        <begin position="306"/>
        <end position="353"/>
    </location>
</feature>
<evidence type="ECO:0000256" key="1">
    <source>
        <dbReference type="ARBA" id="ARBA00022574"/>
    </source>
</evidence>
<reference evidence="5 6" key="1">
    <citation type="submission" date="2020-04" db="EMBL/GenBank/DDBJ databases">
        <title>Perkinsus chesapeaki whole genome sequence.</title>
        <authorList>
            <person name="Bogema D.R."/>
        </authorList>
    </citation>
    <scope>NUCLEOTIDE SEQUENCE [LARGE SCALE GENOMIC DNA]</scope>
    <source>
        <strain evidence="5">ATCC PRA-425</strain>
    </source>
</reference>
<organism evidence="5 6">
    <name type="scientific">Perkinsus chesapeaki</name>
    <name type="common">Clam parasite</name>
    <name type="synonym">Perkinsus andrewsi</name>
    <dbReference type="NCBI Taxonomy" id="330153"/>
    <lineage>
        <taxon>Eukaryota</taxon>
        <taxon>Sar</taxon>
        <taxon>Alveolata</taxon>
        <taxon>Perkinsozoa</taxon>
        <taxon>Perkinsea</taxon>
        <taxon>Perkinsida</taxon>
        <taxon>Perkinsidae</taxon>
        <taxon>Perkinsus</taxon>
    </lineage>
</organism>
<sequence>MPARPKKRPNPNPIKKEVSNSLARRLDFGQDDNNNNKGDKVSVADDTSEAGSQTLTCVDTNVLSWSTDSDCKVVEELILRKFDLDLRFGPCCGISREARYERAKAFGLNPPESVGRALKRVAEANKQVTPAHIEQKLDEFSVLDQHMFCAAMGLEVLQAIHAASDAAKSASFRAEVREERTPLSDTSSRQLSAHEAIEATRYGQEMLDHIAKANGHWLSGRMTPDFIPGTGHVPGVQPDSQGPHLAVLVCRLWPMETIESVDGTAAEQDTTRNVRRHLTTALSLDDIDLQSTQVAIDGHRALLSPSRHGYMPVMKDNDDPLFDDQAKNKRPTEQSRPQASITLEPHPSRPPQKATRLNEQILTLLRTVADPARVVLSHLRVDLLGKLQAAFDLSGLLHAPEFVKAVLLCSDHHDDQTSQSALLSKQTLDHLGLPEDSTLSLWTAQLACAAHQLFERIDVHSTESLTWDQLSDYLLREAQLGLTEEDITADDGHEDRKEPLRTYDQSSAFIQQKRAADSIERLSYLKSSDMLLCLTTGSPLIKIYHPENYGLLAELEGHRGNVITAREVGDEVVSSGTDKTLSFWSISKVANKYQSTKDESYGNRLNDAEGEQVDDSPSLSVDWRLRARLVSKGTQMSIFPFNTDLDDDIGAHSPHNTILFSGGVDGSLSRWDLEGWKIDATRSGYHEGPIYAMERISDMSLLATASDDSTVLMWDVSTLKPRKVLKGTSLAGIAPLHDLKTICYIPEYSRLCAGTSNGRILFYNYKNDNREKADVTDVLGVNKVEYCYDTATFLTVSGHHIRFWSAASGKHLRTAKDITSSEITAAVLAPNQKRIYIGNAKGEVVVCDTHTCSELLRFEPHERDISSLLAPEFDDNQWMISAGWDGLVKVHHINISTQSATSDIPVAPVISPVTKAKFRLHQEGFGITNIALSPPIEGSLKHEEIFLASAGEDCQCVIYDFQHLKMEARLSEFKYPLLTVAWASPNPRLLCLIAADRSGAISLWRASPELSSRWYCIYAWNSAGPSSSSTTTALSIGPDDDGQWFIVIGNSNGKLQVQDLGAALKGSQHHDEDHEWEESTRAETGIFQLTSIRQSETARVDNTAIPAPEVIATAQDAHEDAVTEIAPLHKAGKYKVSNSPAIVTVSGEDLVFSQSAASRIPMPPTQLGCTELQATKLDLVSIDATAVWSSKIRAALNLLATVSGTKDRALTERLQRAENNRFLPLALEGGGSTHTNALTYERPTVKELSVGKAPSTRVPQGRGEWRMVRPEGISTSKTIRRSRLSDDEATSAHRLAAALKAIHGDEDGMHELVAMSLKRGGASLIDRLLMRQTGTAEERHTEESDAHRAA</sequence>
<evidence type="ECO:0000256" key="2">
    <source>
        <dbReference type="ARBA" id="ARBA00022737"/>
    </source>
</evidence>
<dbReference type="InterPro" id="IPR007218">
    <property type="entry name" value="DNA_pol_delta_4"/>
</dbReference>
<dbReference type="InterPro" id="IPR001680">
    <property type="entry name" value="WD40_rpt"/>
</dbReference>
<feature type="region of interest" description="Disordered" evidence="4">
    <location>
        <begin position="1"/>
        <end position="50"/>
    </location>
</feature>
<dbReference type="PROSITE" id="PS50294">
    <property type="entry name" value="WD_REPEATS_REGION"/>
    <property type="match status" value="1"/>
</dbReference>
<evidence type="ECO:0000313" key="5">
    <source>
        <dbReference type="EMBL" id="KAF4677031.1"/>
    </source>
</evidence>
<dbReference type="Pfam" id="PF04081">
    <property type="entry name" value="DNA_pol_delta_4"/>
    <property type="match status" value="1"/>
</dbReference>
<gene>
    <name evidence="5" type="primary">POLD4</name>
    <name evidence="5" type="ORF">FOL47_003764</name>
</gene>
<dbReference type="GO" id="GO:0000731">
    <property type="term" value="P:DNA synthesis involved in DNA repair"/>
    <property type="evidence" value="ECO:0007669"/>
    <property type="project" value="InterPro"/>
</dbReference>
<dbReference type="InterPro" id="IPR015943">
    <property type="entry name" value="WD40/YVTN_repeat-like_dom_sf"/>
</dbReference>
<accession>A0A7J6N1T8</accession>
<feature type="compositionally biased region" description="Basic and acidic residues" evidence="4">
    <location>
        <begin position="14"/>
        <end position="28"/>
    </location>
</feature>
<protein>
    <submittedName>
        <fullName evidence="5">DNA polymerase delta subunit 4</fullName>
    </submittedName>
</protein>
<keyword evidence="1 3" id="KW-0853">WD repeat</keyword>
<keyword evidence="6" id="KW-1185">Reference proteome</keyword>
<dbReference type="PANTHER" id="PTHR19848:SF8">
    <property type="entry name" value="F-BOX AND WD REPEAT DOMAIN CONTAINING 7"/>
    <property type="match status" value="1"/>
</dbReference>
<dbReference type="Gene3D" id="2.130.10.10">
    <property type="entry name" value="YVTN repeat-like/Quinoprotein amine dehydrogenase"/>
    <property type="match status" value="3"/>
</dbReference>
<dbReference type="Pfam" id="PF00400">
    <property type="entry name" value="WD40"/>
    <property type="match status" value="2"/>
</dbReference>
<evidence type="ECO:0000256" key="4">
    <source>
        <dbReference type="SAM" id="MobiDB-lite"/>
    </source>
</evidence>
<dbReference type="SUPFAM" id="SSF50978">
    <property type="entry name" value="WD40 repeat-like"/>
    <property type="match status" value="2"/>
</dbReference>
<dbReference type="SMART" id="SM00320">
    <property type="entry name" value="WD40"/>
    <property type="match status" value="9"/>
</dbReference>
<dbReference type="InterPro" id="IPR036322">
    <property type="entry name" value="WD40_repeat_dom_sf"/>
</dbReference>
<evidence type="ECO:0000256" key="3">
    <source>
        <dbReference type="PROSITE-ProRule" id="PRU00221"/>
    </source>
</evidence>
<dbReference type="PROSITE" id="PS50082">
    <property type="entry name" value="WD_REPEATS_2"/>
    <property type="match status" value="1"/>
</dbReference>
<comment type="caution">
    <text evidence="5">The sequence shown here is derived from an EMBL/GenBank/DDBJ whole genome shotgun (WGS) entry which is preliminary data.</text>
</comment>
<dbReference type="OrthoDB" id="437516at2759"/>
<proteinExistence type="predicted"/>
<dbReference type="Proteomes" id="UP000591131">
    <property type="component" value="Unassembled WGS sequence"/>
</dbReference>
<dbReference type="PANTHER" id="PTHR19848">
    <property type="entry name" value="WD40 REPEAT PROTEIN"/>
    <property type="match status" value="1"/>
</dbReference>